<dbReference type="InterPro" id="IPR006483">
    <property type="entry name" value="CRISPR-assoc_Cas3_HD"/>
</dbReference>
<evidence type="ECO:0000313" key="11">
    <source>
        <dbReference type="Proteomes" id="UP000574067"/>
    </source>
</evidence>
<dbReference type="Pfam" id="PF22590">
    <property type="entry name" value="Cas3-like_C_2"/>
    <property type="match status" value="1"/>
</dbReference>
<dbReference type="InterPro" id="IPR038257">
    <property type="entry name" value="CRISPR-assoc_Cas3_HD_sf"/>
</dbReference>
<keyword evidence="6" id="KW-0347">Helicase</keyword>
<accession>A0A848FB44</accession>
<dbReference type="NCBIfam" id="TIGR02562">
    <property type="entry name" value="cas3_yersinia"/>
    <property type="match status" value="1"/>
</dbReference>
<dbReference type="GO" id="GO:0046872">
    <property type="term" value="F:metal ion binding"/>
    <property type="evidence" value="ECO:0007669"/>
    <property type="project" value="UniProtKB-KW"/>
</dbReference>
<dbReference type="InterPro" id="IPR048823">
    <property type="entry name" value="Cas3_I-F_Cas2"/>
</dbReference>
<evidence type="ECO:0000256" key="6">
    <source>
        <dbReference type="ARBA" id="ARBA00022806"/>
    </source>
</evidence>
<keyword evidence="8" id="KW-0051">Antiviral defense</keyword>
<keyword evidence="4" id="KW-0547">Nucleotide-binding</keyword>
<dbReference type="RefSeq" id="WP_169160881.1">
    <property type="nucleotide sequence ID" value="NZ_JABBFW010000008.1"/>
</dbReference>
<organism evidence="10 11">
    <name type="scientific">Azohydromonas caseinilytica</name>
    <dbReference type="NCBI Taxonomy" id="2728836"/>
    <lineage>
        <taxon>Bacteria</taxon>
        <taxon>Pseudomonadati</taxon>
        <taxon>Pseudomonadota</taxon>
        <taxon>Betaproteobacteria</taxon>
        <taxon>Burkholderiales</taxon>
        <taxon>Sphaerotilaceae</taxon>
        <taxon>Azohydromonas</taxon>
    </lineage>
</organism>
<dbReference type="Pfam" id="PF21802">
    <property type="entry name" value="Cas3-like_C"/>
    <property type="match status" value="1"/>
</dbReference>
<dbReference type="AlphaFoldDB" id="A0A848FB44"/>
<evidence type="ECO:0000256" key="3">
    <source>
        <dbReference type="ARBA" id="ARBA00022723"/>
    </source>
</evidence>
<gene>
    <name evidence="10" type="primary">cas3f</name>
    <name evidence="10" type="ORF">HHL10_13425</name>
</gene>
<dbReference type="InterPro" id="IPR013395">
    <property type="entry name" value="CRISPR-assoc_Cas3_yers"/>
</dbReference>
<dbReference type="Proteomes" id="UP000574067">
    <property type="component" value="Unassembled WGS sequence"/>
</dbReference>
<dbReference type="InterPro" id="IPR027417">
    <property type="entry name" value="P-loop_NTPase"/>
</dbReference>
<comment type="similarity">
    <text evidence="2">In the central section; belongs to the CRISPR-associated helicase Cas3 family.</text>
</comment>
<sequence length="1143" mass="128493">MNVLLISQCEKKALTETRRILDQFAERRGDRSWQTAITQEGLDTLRRLLRKTARKNTAVACHWIRGLDHSELLWTVGDARRFNAQGAVPTNTTTSNVLRTQDENDWHSGEDIDLLAALAALLHDLGKACVAFQKRLDGKWEGKNDYRHEWVSLRLFEAFVGQDNDVAWLTRLCGPEAGRLEAWIGKERFQRDQPGQPLPSPFKSMVNAPLAQAVGWLVVTHHRLPVMPRKRDDGSGYLPLGARVPGAGVTDLKDVLLQRLQADWNELPDSTDPKRLKRYWEFEQGLPVTTEHWQRQARRIAQRLLQLVQRPDRTDCQWLSQPYVIHLARLALMLADHHYSSLEGKHAERVKADEHYPLFANTDKDGQPNQRLDEHLIGVAKVSRELAHALPRFAQALPRLGKCAALRRRAGNERFRWQDKAADLAAGLRERSRRQGAFIVNMASTGCGKTVANARVMYALADPELGLRCAFAMGLRTLTLQTGRELRAKLGVGDDELAIRVGGTASRELFELHEAQAEKSGSASRQALLDEDSPEVDFLEGRDGDPLLRRVFRDPNARKLLEAPLLVCTIDHLTPATESQRGGRQIAPMLRLLGGDLVLDEPDDFGLEDLPALTRLVHWAGLLGSRVLLSSATLPPSLVQGLFEAYRHGRAQFNRHRSDRPSGTDAPAEVCCAWIDEFDREQADCASAEAFKQAHEKFTRGRVQQLAKLAAEARRRVELVPLDLSTARDDRERHEGFAQAVRKSAQALHRAHCNVDPKSGKRVSFGLVRMANIEPLYEVALALYRLGAPEGVRIHLCIYHSQFPLLLRSAIEQRLDAALKRDKPDKVFGLPDVREHIDRHPEADHLFIVLGSPVTEVGRDHDYDWAVVEPSSLRSLIQLLGRVRRHRPGPVGAVNVHVFSRNLRSFKPGDHAAFCRPGYEEDSGPFRLKERDLRELLDGLDVKCLDARPRIVEPAEMKPQARLADLEHARTKAQVLPQLETPVPASGGRRARASALAPQRVLNAASWWREAPQDALTTAFLPQQQRFRDDSGQHEVELVLKLNDDGDAPELAEVADERVRRAGGPLWRVVERARHKPVPDDAVQGPGITPWGATNYMEELDRLAQALDKPPAFCALRYGAVTVRRNDKGWRFHPALGFTRAKE</sequence>
<dbReference type="Pfam" id="PF21384">
    <property type="entry name" value="Cas3_I-F_Cas2"/>
    <property type="match status" value="1"/>
</dbReference>
<evidence type="ECO:0000256" key="8">
    <source>
        <dbReference type="ARBA" id="ARBA00023118"/>
    </source>
</evidence>
<dbReference type="GO" id="GO:0004386">
    <property type="term" value="F:helicase activity"/>
    <property type="evidence" value="ECO:0007669"/>
    <property type="project" value="UniProtKB-KW"/>
</dbReference>
<keyword evidence="3" id="KW-0479">Metal-binding</keyword>
<evidence type="ECO:0000256" key="7">
    <source>
        <dbReference type="ARBA" id="ARBA00022840"/>
    </source>
</evidence>
<comment type="similarity">
    <text evidence="1">In the N-terminal section; belongs to the CRISPR-associated nuclease Cas3-HD family.</text>
</comment>
<dbReference type="InterPro" id="IPR048824">
    <property type="entry name" value="Cas3-like_C"/>
</dbReference>
<feature type="domain" description="HD Cas3-type" evidence="9">
    <location>
        <begin position="102"/>
        <end position="339"/>
    </location>
</feature>
<evidence type="ECO:0000256" key="5">
    <source>
        <dbReference type="ARBA" id="ARBA00022801"/>
    </source>
</evidence>
<evidence type="ECO:0000256" key="2">
    <source>
        <dbReference type="ARBA" id="ARBA00009046"/>
    </source>
</evidence>
<evidence type="ECO:0000313" key="10">
    <source>
        <dbReference type="EMBL" id="NML15975.1"/>
    </source>
</evidence>
<dbReference type="Gene3D" id="1.10.3210.30">
    <property type="match status" value="1"/>
</dbReference>
<dbReference type="GO" id="GO:0016787">
    <property type="term" value="F:hydrolase activity"/>
    <property type="evidence" value="ECO:0007669"/>
    <property type="project" value="UniProtKB-KW"/>
</dbReference>
<evidence type="ECO:0000256" key="1">
    <source>
        <dbReference type="ARBA" id="ARBA00006847"/>
    </source>
</evidence>
<reference evidence="10 11" key="1">
    <citation type="submission" date="2020-04" db="EMBL/GenBank/DDBJ databases">
        <title>Azohydromonas sp. isolated from soil.</title>
        <authorList>
            <person name="Dahal R.H."/>
        </authorList>
    </citation>
    <scope>NUCLEOTIDE SEQUENCE [LARGE SCALE GENOMIC DNA]</scope>
    <source>
        <strain evidence="10 11">G-1-1-14</strain>
    </source>
</reference>
<keyword evidence="11" id="KW-1185">Reference proteome</keyword>
<dbReference type="EMBL" id="JABBFW010000008">
    <property type="protein sequence ID" value="NML15975.1"/>
    <property type="molecule type" value="Genomic_DNA"/>
</dbReference>
<keyword evidence="5" id="KW-0378">Hydrolase</keyword>
<dbReference type="PROSITE" id="PS51643">
    <property type="entry name" value="HD_CAS3"/>
    <property type="match status" value="1"/>
</dbReference>
<evidence type="ECO:0000259" key="9">
    <source>
        <dbReference type="PROSITE" id="PS51643"/>
    </source>
</evidence>
<evidence type="ECO:0000256" key="4">
    <source>
        <dbReference type="ARBA" id="ARBA00022741"/>
    </source>
</evidence>
<dbReference type="GO" id="GO:0005524">
    <property type="term" value="F:ATP binding"/>
    <property type="evidence" value="ECO:0007669"/>
    <property type="project" value="UniProtKB-KW"/>
</dbReference>
<name>A0A848FB44_9BURK</name>
<dbReference type="InterPro" id="IPR054712">
    <property type="entry name" value="Cas3-like_dom"/>
</dbReference>
<dbReference type="GO" id="GO:0051607">
    <property type="term" value="P:defense response to virus"/>
    <property type="evidence" value="ECO:0007669"/>
    <property type="project" value="UniProtKB-KW"/>
</dbReference>
<protein>
    <submittedName>
        <fullName evidence="10">Type I-F CRISPR-associated helicase Cas3</fullName>
    </submittedName>
</protein>
<comment type="caution">
    <text evidence="10">The sequence shown here is derived from an EMBL/GenBank/DDBJ whole genome shotgun (WGS) entry which is preliminary data.</text>
</comment>
<keyword evidence="7" id="KW-0067">ATP-binding</keyword>
<dbReference type="SUPFAM" id="SSF52540">
    <property type="entry name" value="P-loop containing nucleoside triphosphate hydrolases"/>
    <property type="match status" value="1"/>
</dbReference>
<proteinExistence type="inferred from homology"/>